<keyword evidence="3" id="KW-0378">Hydrolase</keyword>
<dbReference type="PANTHER" id="PTHR43270">
    <property type="entry name" value="BETA-ALA-HIS DIPEPTIDASE"/>
    <property type="match status" value="1"/>
</dbReference>
<dbReference type="AlphaFoldDB" id="D0LNF7"/>
<dbReference type="GO" id="GO:0006508">
    <property type="term" value="P:proteolysis"/>
    <property type="evidence" value="ECO:0007669"/>
    <property type="project" value="UniProtKB-KW"/>
</dbReference>
<dbReference type="KEGG" id="hoh:Hoch_2809"/>
<accession>D0LNF7</accession>
<gene>
    <name evidence="4" type="ordered locus">Hoch_2809</name>
</gene>
<proteinExistence type="predicted"/>
<evidence type="ECO:0000256" key="2">
    <source>
        <dbReference type="ARBA" id="ARBA00022723"/>
    </source>
</evidence>
<dbReference type="PANTHER" id="PTHR43270:SF8">
    <property type="entry name" value="DI- AND TRIPEPTIDASE DUG2-RELATED"/>
    <property type="match status" value="1"/>
</dbReference>
<dbReference type="Proteomes" id="UP000001880">
    <property type="component" value="Chromosome"/>
</dbReference>
<dbReference type="Gene3D" id="3.40.630.10">
    <property type="entry name" value="Zn peptidases"/>
    <property type="match status" value="1"/>
</dbReference>
<dbReference type="eggNOG" id="COG0624">
    <property type="taxonomic scope" value="Bacteria"/>
</dbReference>
<name>D0LNF7_HALO1</name>
<dbReference type="Pfam" id="PF01546">
    <property type="entry name" value="Peptidase_M20"/>
    <property type="match status" value="1"/>
</dbReference>
<dbReference type="InterPro" id="IPR051458">
    <property type="entry name" value="Cyt/Met_Dipeptidase"/>
</dbReference>
<dbReference type="HOGENOM" id="CLU_962304_0_0_7"/>
<evidence type="ECO:0000313" key="4">
    <source>
        <dbReference type="EMBL" id="ACY15334.1"/>
    </source>
</evidence>
<evidence type="ECO:0000256" key="3">
    <source>
        <dbReference type="ARBA" id="ARBA00022801"/>
    </source>
</evidence>
<dbReference type="EMBL" id="CP001804">
    <property type="protein sequence ID" value="ACY15334.1"/>
    <property type="molecule type" value="Genomic_DNA"/>
</dbReference>
<sequence length="319" mass="35510">MWFTIHVFMSDVDRLRPTATATSRCSGWLRVESWRELVSSWVAAQPTASNPAGLTRVREQIRARLERLGFRVHVHGEQETAPILIALRPPERTASWVGLYAHYDVEEVADGAEGWSSEPFTTRVGQGRIYGRGVGDDLGPLALRLVALEEARASDRESGDEPSHARAAREPDAFPGLLWVIQGEEELGSPWAHRLFPQLALPSVALWLEETGYFESDGTQRLLARRIPARLRSVLAHLTEVAGHEAREVRVHDRYLNKAFGASNCPFLTHLVGETPYLAIGPNDTQTRIHGPDESLPLDTLKLSADQFMAVLNEVARCT</sequence>
<organism evidence="4 5">
    <name type="scientific">Haliangium ochraceum (strain DSM 14365 / JCM 11303 / SMP-2)</name>
    <dbReference type="NCBI Taxonomy" id="502025"/>
    <lineage>
        <taxon>Bacteria</taxon>
        <taxon>Pseudomonadati</taxon>
        <taxon>Myxococcota</taxon>
        <taxon>Polyangia</taxon>
        <taxon>Haliangiales</taxon>
        <taxon>Kofleriaceae</taxon>
        <taxon>Haliangium</taxon>
    </lineage>
</organism>
<reference evidence="4 5" key="1">
    <citation type="journal article" date="2010" name="Stand. Genomic Sci.">
        <title>Complete genome sequence of Haliangium ochraceum type strain (SMP-2).</title>
        <authorList>
            <consortium name="US DOE Joint Genome Institute (JGI-PGF)"/>
            <person name="Ivanova N."/>
            <person name="Daum C."/>
            <person name="Lang E."/>
            <person name="Abt B."/>
            <person name="Kopitz M."/>
            <person name="Saunders E."/>
            <person name="Lapidus A."/>
            <person name="Lucas S."/>
            <person name="Glavina Del Rio T."/>
            <person name="Nolan M."/>
            <person name="Tice H."/>
            <person name="Copeland A."/>
            <person name="Cheng J.F."/>
            <person name="Chen F."/>
            <person name="Bruce D."/>
            <person name="Goodwin L."/>
            <person name="Pitluck S."/>
            <person name="Mavromatis K."/>
            <person name="Pati A."/>
            <person name="Mikhailova N."/>
            <person name="Chen A."/>
            <person name="Palaniappan K."/>
            <person name="Land M."/>
            <person name="Hauser L."/>
            <person name="Chang Y.J."/>
            <person name="Jeffries C.D."/>
            <person name="Detter J.C."/>
            <person name="Brettin T."/>
            <person name="Rohde M."/>
            <person name="Goker M."/>
            <person name="Bristow J."/>
            <person name="Markowitz V."/>
            <person name="Eisen J.A."/>
            <person name="Hugenholtz P."/>
            <person name="Kyrpides N.C."/>
            <person name="Klenk H.P."/>
        </authorList>
    </citation>
    <scope>NUCLEOTIDE SEQUENCE [LARGE SCALE GENOMIC DNA]</scope>
    <source>
        <strain evidence="5">DSM 14365 / CIP 107738 / JCM 11303 / AJ 13395 / SMP-2</strain>
    </source>
</reference>
<keyword evidence="5" id="KW-1185">Reference proteome</keyword>
<keyword evidence="1" id="KW-0645">Protease</keyword>
<protein>
    <submittedName>
        <fullName evidence="4">Peptidase M20</fullName>
    </submittedName>
</protein>
<keyword evidence="2" id="KW-0479">Metal-binding</keyword>
<evidence type="ECO:0000313" key="5">
    <source>
        <dbReference type="Proteomes" id="UP000001880"/>
    </source>
</evidence>
<dbReference type="GO" id="GO:0046872">
    <property type="term" value="F:metal ion binding"/>
    <property type="evidence" value="ECO:0007669"/>
    <property type="project" value="UniProtKB-KW"/>
</dbReference>
<dbReference type="GO" id="GO:0008233">
    <property type="term" value="F:peptidase activity"/>
    <property type="evidence" value="ECO:0007669"/>
    <property type="project" value="UniProtKB-KW"/>
</dbReference>
<dbReference type="SUPFAM" id="SSF53187">
    <property type="entry name" value="Zn-dependent exopeptidases"/>
    <property type="match status" value="1"/>
</dbReference>
<evidence type="ECO:0000256" key="1">
    <source>
        <dbReference type="ARBA" id="ARBA00022670"/>
    </source>
</evidence>
<dbReference type="STRING" id="502025.Hoch_2809"/>
<dbReference type="InterPro" id="IPR002933">
    <property type="entry name" value="Peptidase_M20"/>
</dbReference>